<dbReference type="PANTHER" id="PTHR37049:SF4">
    <property type="entry name" value="RHODANESE DOMAIN-CONTAINING PROTEIN"/>
    <property type="match status" value="1"/>
</dbReference>
<organism evidence="1 2">
    <name type="scientific">Linnemannia hyalina</name>
    <dbReference type="NCBI Taxonomy" id="64524"/>
    <lineage>
        <taxon>Eukaryota</taxon>
        <taxon>Fungi</taxon>
        <taxon>Fungi incertae sedis</taxon>
        <taxon>Mucoromycota</taxon>
        <taxon>Mortierellomycotina</taxon>
        <taxon>Mortierellomycetes</taxon>
        <taxon>Mortierellales</taxon>
        <taxon>Mortierellaceae</taxon>
        <taxon>Linnemannia</taxon>
    </lineage>
</organism>
<accession>A0A9P8BNL6</accession>
<comment type="caution">
    <text evidence="1">The sequence shown here is derived from an EMBL/GenBank/DDBJ whole genome shotgun (WGS) entry which is preliminary data.</text>
</comment>
<dbReference type="InterPro" id="IPR029045">
    <property type="entry name" value="ClpP/crotonase-like_dom_sf"/>
</dbReference>
<name>A0A9P8BNL6_9FUNG</name>
<dbReference type="AlphaFoldDB" id="A0A9P8BNL6"/>
<evidence type="ECO:0008006" key="3">
    <source>
        <dbReference type="Google" id="ProtNLM"/>
    </source>
</evidence>
<evidence type="ECO:0000313" key="1">
    <source>
        <dbReference type="EMBL" id="KAG9062365.1"/>
    </source>
</evidence>
<dbReference type="SUPFAM" id="SSF52096">
    <property type="entry name" value="ClpP/crotonase"/>
    <property type="match status" value="1"/>
</dbReference>
<dbReference type="Proteomes" id="UP000707451">
    <property type="component" value="Unassembled WGS sequence"/>
</dbReference>
<proteinExistence type="predicted"/>
<dbReference type="OrthoDB" id="27214at2759"/>
<dbReference type="InterPro" id="IPR052766">
    <property type="entry name" value="S41A_metabolite_peptidase"/>
</dbReference>
<keyword evidence="2" id="KW-1185">Reference proteome</keyword>
<dbReference type="EMBL" id="JAHRHY010000019">
    <property type="protein sequence ID" value="KAG9062365.1"/>
    <property type="molecule type" value="Genomic_DNA"/>
</dbReference>
<sequence length="344" mass="38551">MTLLLSQIFILAHINPKAVKYNHVVNCYNAIPFDNVRAAATLTAMIIIFRDYYVFTDDALSPTATLPFANAPHDILGELEKIGRKKYTSDYQFHKDMLVAITGLHDGHAAYQRRSHPLHTYARDIQGRSHDPNARLNFMLASQTYNIASRKFTLSPGDFAFRETIPKTPYLDYQLKCGNSTEPILLRDEWRIFPKVVPAFMDAASFFQNVCLVPPETDGDDARPAVGGIVLLRRKFDPVPQIKMHDEGEPMPDPFILPPPPPTIKEFPGAETLVTGNATVFFHLKDRPDTGVLVCHTFLPSDIDAEKDFILAGLRAFHLHNVTNIVLDFQGNTGGSIELATFMV</sequence>
<dbReference type="PANTHER" id="PTHR37049">
    <property type="entry name" value="PEPTIDASE S41 FAMILY PROTEIN"/>
    <property type="match status" value="1"/>
</dbReference>
<reference evidence="1" key="1">
    <citation type="submission" date="2021-06" db="EMBL/GenBank/DDBJ databases">
        <title>Genome Sequence of Mortierella hyaline Strain SCG-10, a Cold-Adapted, Nitrate-Reducing Fungus Isolated from Soil in Minnesota, USA.</title>
        <authorList>
            <person name="Aldossari N."/>
        </authorList>
    </citation>
    <scope>NUCLEOTIDE SEQUENCE</scope>
    <source>
        <strain evidence="1">SCG-10</strain>
    </source>
</reference>
<evidence type="ECO:0000313" key="2">
    <source>
        <dbReference type="Proteomes" id="UP000707451"/>
    </source>
</evidence>
<protein>
    <recommendedName>
        <fullName evidence="3">Tail specific protease domain-containing protein</fullName>
    </recommendedName>
</protein>
<gene>
    <name evidence="1" type="ORF">KI688_005280</name>
</gene>